<name>A0A4Y1WRY9_9BACT</name>
<dbReference type="Proteomes" id="UP000318946">
    <property type="component" value="Chromosome"/>
</dbReference>
<sequence length="74" mass="9047">MSSNVFHRYIWLADTIYRAGRITFAEINRRWLHNNMSEGKPIPLRAFHKHREAVEEFFDIRCLLQADQRILYRK</sequence>
<reference evidence="2" key="1">
    <citation type="submission" date="2019-06" db="EMBL/GenBank/DDBJ databases">
        <title>Alistipes onderdonkii subsp. vulgaris subsp. nov., Alistipes dispar sp. nov. and Alistipes communis sp. nov., isolated from human faeces, and creation of Alistipes onderdonkii subsp. onderdonkii subsp. nov.</title>
        <authorList>
            <person name="Sakamoto M."/>
            <person name="Ikeyama N."/>
            <person name="Ogata Y."/>
            <person name="Suda W."/>
            <person name="Iino T."/>
            <person name="Hattori M."/>
            <person name="Ohkuma M."/>
        </authorList>
    </citation>
    <scope>NUCLEOTIDE SEQUENCE [LARGE SCALE GENOMIC DNA]</scope>
    <source>
        <strain evidence="2">5CBH24</strain>
    </source>
</reference>
<gene>
    <name evidence="1" type="ORF">A5CBH24_06270</name>
</gene>
<proteinExistence type="predicted"/>
<dbReference type="AlphaFoldDB" id="A0A4Y1WRY9"/>
<dbReference type="GeneID" id="78343393"/>
<dbReference type="KEGG" id="acou:A5CBH24_06270"/>
<dbReference type="EMBL" id="AP019735">
    <property type="protein sequence ID" value="BBL03314.1"/>
    <property type="molecule type" value="Genomic_DNA"/>
</dbReference>
<evidence type="ECO:0000313" key="2">
    <source>
        <dbReference type="Proteomes" id="UP000318946"/>
    </source>
</evidence>
<evidence type="ECO:0000313" key="1">
    <source>
        <dbReference type="EMBL" id="BBL03314.1"/>
    </source>
</evidence>
<protein>
    <submittedName>
        <fullName evidence="1">Uncharacterized protein</fullName>
    </submittedName>
</protein>
<accession>A0A4Y1WRY9</accession>
<organism evidence="1 2">
    <name type="scientific">Alistipes communis</name>
    <dbReference type="NCBI Taxonomy" id="2585118"/>
    <lineage>
        <taxon>Bacteria</taxon>
        <taxon>Pseudomonadati</taxon>
        <taxon>Bacteroidota</taxon>
        <taxon>Bacteroidia</taxon>
        <taxon>Bacteroidales</taxon>
        <taxon>Rikenellaceae</taxon>
        <taxon>Alistipes</taxon>
    </lineage>
</organism>
<keyword evidence="2" id="KW-1185">Reference proteome</keyword>
<dbReference type="RefSeq" id="WP_149875238.1">
    <property type="nucleotide sequence ID" value="NZ_AP019735.1"/>
</dbReference>